<evidence type="ECO:0000259" key="1">
    <source>
        <dbReference type="PROSITE" id="PS50800"/>
    </source>
</evidence>
<name>A0A380GXD1_9STAP</name>
<dbReference type="InterPro" id="IPR003034">
    <property type="entry name" value="SAP_dom"/>
</dbReference>
<dbReference type="AlphaFoldDB" id="A0A380GXD1"/>
<dbReference type="Pfam" id="PF02037">
    <property type="entry name" value="SAP"/>
    <property type="match status" value="1"/>
</dbReference>
<feature type="domain" description="SAP" evidence="1">
    <location>
        <begin position="120"/>
        <end position="154"/>
    </location>
</feature>
<sequence>MQYNQKNNSNSALSPKYINPISKQINQNKQIKQVDEDTEIVVSELSTDKIIDNNEYIPQKTNELNAHDLLVLHLHNNREVGNETRHHSYFKEHQIDIDKNLSRLISLKKLDIKSDFDHSLPHLKVPELKQILRENNLKLSGNKKDLIERIKLNLSAHEIDLPKVYVATSNAEETLINTKYIKHFYNSDIISLAAAKKIIDSNLNVDDKIEFIYVYLINQFRKSKSDRNKLNRVIYSLIIYYKSINKNVNIIRKYINYNTFISMSMSLEHLKAVIHFSNYSTENNLLNYFHLIHREYYENQIFIENINRDVLKKMFYLDISNFESVEKSLCDDFFELILAEIHNNTSITLEDIITIKSLLL</sequence>
<dbReference type="InterPro" id="IPR036361">
    <property type="entry name" value="SAP_dom_sf"/>
</dbReference>
<dbReference type="OrthoDB" id="2414597at2"/>
<dbReference type="Gene3D" id="1.10.720.30">
    <property type="entry name" value="SAP domain"/>
    <property type="match status" value="1"/>
</dbReference>
<dbReference type="EMBL" id="UHDT01000001">
    <property type="protein sequence ID" value="SUM57828.1"/>
    <property type="molecule type" value="Genomic_DNA"/>
</dbReference>
<reference evidence="2 3" key="1">
    <citation type="submission" date="2018-06" db="EMBL/GenBank/DDBJ databases">
        <authorList>
            <consortium name="Pathogen Informatics"/>
            <person name="Doyle S."/>
        </authorList>
    </citation>
    <scope>NUCLEOTIDE SEQUENCE [LARGE SCALE GENOMIC DNA]</scope>
    <source>
        <strain evidence="2 3">NCTC13832</strain>
    </source>
</reference>
<proteinExistence type="predicted"/>
<dbReference type="Proteomes" id="UP000254100">
    <property type="component" value="Unassembled WGS sequence"/>
</dbReference>
<gene>
    <name evidence="2" type="ORF">NCTC13832_01521</name>
</gene>
<dbReference type="SUPFAM" id="SSF68906">
    <property type="entry name" value="SAP domain"/>
    <property type="match status" value="1"/>
</dbReference>
<accession>A0A380GXD1</accession>
<evidence type="ECO:0000313" key="3">
    <source>
        <dbReference type="Proteomes" id="UP000254100"/>
    </source>
</evidence>
<evidence type="ECO:0000313" key="2">
    <source>
        <dbReference type="EMBL" id="SUM57828.1"/>
    </source>
</evidence>
<organism evidence="2 3">
    <name type="scientific">Staphylococcus microti</name>
    <dbReference type="NCBI Taxonomy" id="569857"/>
    <lineage>
        <taxon>Bacteria</taxon>
        <taxon>Bacillati</taxon>
        <taxon>Bacillota</taxon>
        <taxon>Bacilli</taxon>
        <taxon>Bacillales</taxon>
        <taxon>Staphylococcaceae</taxon>
        <taxon>Staphylococcus</taxon>
    </lineage>
</organism>
<dbReference type="PROSITE" id="PS50800">
    <property type="entry name" value="SAP"/>
    <property type="match status" value="1"/>
</dbReference>
<dbReference type="SMART" id="SM00513">
    <property type="entry name" value="SAP"/>
    <property type="match status" value="1"/>
</dbReference>
<protein>
    <submittedName>
        <fullName evidence="2">SAP domain-containing protein</fullName>
    </submittedName>
</protein>
<dbReference type="RefSeq" id="WP_160149177.1">
    <property type="nucleotide sequence ID" value="NZ_JXWY01000091.1"/>
</dbReference>